<dbReference type="RefSeq" id="WP_353713402.1">
    <property type="nucleotide sequence ID" value="NZ_CP159279.1"/>
</dbReference>
<accession>A0AAU8EY59</accession>
<proteinExistence type="predicted"/>
<evidence type="ECO:0000256" key="1">
    <source>
        <dbReference type="SAM" id="MobiDB-lite"/>
    </source>
</evidence>
<feature type="compositionally biased region" description="Low complexity" evidence="1">
    <location>
        <begin position="175"/>
        <end position="191"/>
    </location>
</feature>
<evidence type="ECO:0008006" key="4">
    <source>
        <dbReference type="Google" id="ProtNLM"/>
    </source>
</evidence>
<protein>
    <recommendedName>
        <fullName evidence="4">Lipoprotein</fullName>
    </recommendedName>
</protein>
<evidence type="ECO:0000313" key="3">
    <source>
        <dbReference type="EMBL" id="XCH13681.1"/>
    </source>
</evidence>
<name>A0AAU8EY59_9MICC</name>
<gene>
    <name evidence="3" type="ORF">ABRP34_18365</name>
</gene>
<feature type="signal peptide" evidence="2">
    <location>
        <begin position="1"/>
        <end position="31"/>
    </location>
</feature>
<dbReference type="PROSITE" id="PS51257">
    <property type="entry name" value="PROKAR_LIPOPROTEIN"/>
    <property type="match status" value="1"/>
</dbReference>
<dbReference type="EMBL" id="CP159279">
    <property type="protein sequence ID" value="XCH13681.1"/>
    <property type="molecule type" value="Genomic_DNA"/>
</dbReference>
<evidence type="ECO:0000256" key="2">
    <source>
        <dbReference type="SAM" id="SignalP"/>
    </source>
</evidence>
<keyword evidence="2" id="KW-0732">Signal</keyword>
<dbReference type="AlphaFoldDB" id="A0AAU8EY59"/>
<feature type="chain" id="PRO_5043459543" description="Lipoprotein" evidence="2">
    <location>
        <begin position="32"/>
        <end position="191"/>
    </location>
</feature>
<reference evidence="3" key="1">
    <citation type="submission" date="2024-06" db="EMBL/GenBank/DDBJ databases">
        <title>Biodegradation of dimethachlon by Arthrobacter sp. K5: mechanistic insights and ecological implications.</title>
        <authorList>
            <person name="Hu S."/>
            <person name="Lu P."/>
        </authorList>
    </citation>
    <scope>NUCLEOTIDE SEQUENCE</scope>
    <source>
        <strain evidence="3">K5</strain>
    </source>
</reference>
<feature type="region of interest" description="Disordered" evidence="1">
    <location>
        <begin position="156"/>
        <end position="191"/>
    </location>
</feature>
<organism evidence="3">
    <name type="scientific">Arthrobacter sp. K5</name>
    <dbReference type="NCBI Taxonomy" id="2839623"/>
    <lineage>
        <taxon>Bacteria</taxon>
        <taxon>Bacillati</taxon>
        <taxon>Actinomycetota</taxon>
        <taxon>Actinomycetes</taxon>
        <taxon>Micrococcales</taxon>
        <taxon>Micrococcaceae</taxon>
        <taxon>Arthrobacter</taxon>
    </lineage>
</organism>
<feature type="compositionally biased region" description="Polar residues" evidence="1">
    <location>
        <begin position="163"/>
        <end position="173"/>
    </location>
</feature>
<sequence length="191" mass="19205">MNRGQSGKMAMAAAALSVGLLALTGCGYVNAQQTSHQYAASDGIRADVGPVQLRNMLIVSGGENQPGRVIGAVYNSSSKDVKVTLKGAEGAQTEVAVKQNAYTLLNESADAAVLSTSGGKPGSLVDVQVTEDGTNVNKTVKIPVVDGTLKEYAAYLPGGAPSESATPSETATPGETATPSESATAAPAEGH</sequence>